<evidence type="ECO:0000259" key="1">
    <source>
        <dbReference type="SMART" id="SM00481"/>
    </source>
</evidence>
<dbReference type="SMART" id="SM00481">
    <property type="entry name" value="POLIIIAc"/>
    <property type="match status" value="1"/>
</dbReference>
<dbReference type="InterPro" id="IPR016195">
    <property type="entry name" value="Pol/histidinol_Pase-like"/>
</dbReference>
<evidence type="ECO:0000313" key="3">
    <source>
        <dbReference type="Proteomes" id="UP000579281"/>
    </source>
</evidence>
<dbReference type="Gene3D" id="3.20.20.140">
    <property type="entry name" value="Metal-dependent hydrolases"/>
    <property type="match status" value="1"/>
</dbReference>
<organism evidence="2 3">
    <name type="scientific">Anaerosolibacter carboniphilus</name>
    <dbReference type="NCBI Taxonomy" id="1417629"/>
    <lineage>
        <taxon>Bacteria</taxon>
        <taxon>Bacillati</taxon>
        <taxon>Bacillota</taxon>
        <taxon>Clostridia</taxon>
        <taxon>Peptostreptococcales</taxon>
        <taxon>Thermotaleaceae</taxon>
        <taxon>Anaerosolibacter</taxon>
    </lineage>
</organism>
<evidence type="ECO:0000313" key="2">
    <source>
        <dbReference type="EMBL" id="MBB6218820.1"/>
    </source>
</evidence>
<dbReference type="AlphaFoldDB" id="A0A841L3S4"/>
<dbReference type="InterPro" id="IPR004013">
    <property type="entry name" value="PHP_dom"/>
</dbReference>
<comment type="caution">
    <text evidence="2">The sequence shown here is derived from an EMBL/GenBank/DDBJ whole genome shotgun (WGS) entry which is preliminary data.</text>
</comment>
<dbReference type="SUPFAM" id="SSF89550">
    <property type="entry name" value="PHP domain-like"/>
    <property type="match status" value="1"/>
</dbReference>
<gene>
    <name evidence="2" type="ORF">HNQ80_004995</name>
</gene>
<dbReference type="InterPro" id="IPR052018">
    <property type="entry name" value="PHP_domain"/>
</dbReference>
<dbReference type="InterPro" id="IPR003141">
    <property type="entry name" value="Pol/His_phosphatase_N"/>
</dbReference>
<dbReference type="EMBL" id="JACHEN010000050">
    <property type="protein sequence ID" value="MBB6218820.1"/>
    <property type="molecule type" value="Genomic_DNA"/>
</dbReference>
<proteinExistence type="predicted"/>
<dbReference type="RefSeq" id="WP_184313642.1">
    <property type="nucleotide sequence ID" value="NZ_JACHEN010000050.1"/>
</dbReference>
<dbReference type="Pfam" id="PF02811">
    <property type="entry name" value="PHP"/>
    <property type="match status" value="1"/>
</dbReference>
<keyword evidence="3" id="KW-1185">Reference proteome</keyword>
<accession>A0A841L3S4</accession>
<dbReference type="GO" id="GO:0004534">
    <property type="term" value="F:5'-3' RNA exonuclease activity"/>
    <property type="evidence" value="ECO:0007669"/>
    <property type="project" value="TreeGrafter"/>
</dbReference>
<protein>
    <submittedName>
        <fullName evidence="2">Putative metal-dependent phosphoesterase TrpH</fullName>
    </submittedName>
</protein>
<name>A0A841L3S4_9FIRM</name>
<feature type="domain" description="Polymerase/histidinol phosphatase N-terminal" evidence="1">
    <location>
        <begin position="159"/>
        <end position="221"/>
    </location>
</feature>
<dbReference type="PANTHER" id="PTHR42924">
    <property type="entry name" value="EXONUCLEASE"/>
    <property type="match status" value="1"/>
</dbReference>
<dbReference type="GO" id="GO:0035312">
    <property type="term" value="F:5'-3' DNA exonuclease activity"/>
    <property type="evidence" value="ECO:0007669"/>
    <property type="project" value="TreeGrafter"/>
</dbReference>
<sequence>MMGMLDGAREEPDRSVFDFQGVFSPRDGKKYFQFPFQVQNGASKIVVKVEYDKTSENVLYLQLYDYRNFRGIGKSSDNGQKKQLSIIITPTHASPGAIFGNLPRGRWVAEIDADEIPMTCKYNLTIEVYYHTKVNTRFAIKKPKYKERILIPEENWYKGDLHIHSIESDGREQVREIIQEARDVGLDFIAITDHNTISPWQYFKRYKDILLIPGVELSTHDGHANAIGLEDWVDWRLGYRNRTIQHVIQDTHDQGALFSINHPGIRNEKGEESFRIKNIDIATIDCIEIWNGPWTKHQVQANKRARDLWTQWLNEGYRITAIAGSDLHSLKTYGVHLGKLINHVYSKNLSQLALLEAIKGGRVFLSMGPKVYFTANDGMDCYMIGDIIKTNKNRKITFSIHAVNVDSRMEIRVIKDGQVLECYESQGKEPVALCFQEEVSQKAWYRIEIHDKSAKDTMDSLLAITNPIYIEE</sequence>
<reference evidence="2 3" key="1">
    <citation type="submission" date="2020-08" db="EMBL/GenBank/DDBJ databases">
        <title>Genomic Encyclopedia of Type Strains, Phase IV (KMG-IV): sequencing the most valuable type-strain genomes for metagenomic binning, comparative biology and taxonomic classification.</title>
        <authorList>
            <person name="Goeker M."/>
        </authorList>
    </citation>
    <scope>NUCLEOTIDE SEQUENCE [LARGE SCALE GENOMIC DNA]</scope>
    <source>
        <strain evidence="2 3">DSM 103526</strain>
    </source>
</reference>
<dbReference type="NCBIfam" id="NF038032">
    <property type="entry name" value="CehA_McbA_metalo"/>
    <property type="match status" value="1"/>
</dbReference>
<dbReference type="PANTHER" id="PTHR42924:SF3">
    <property type="entry name" value="POLYMERASE_HISTIDINOL PHOSPHATASE N-TERMINAL DOMAIN-CONTAINING PROTEIN"/>
    <property type="match status" value="1"/>
</dbReference>
<dbReference type="Proteomes" id="UP000579281">
    <property type="component" value="Unassembled WGS sequence"/>
</dbReference>